<protein>
    <submittedName>
        <fullName evidence="1">Uncharacterized protein</fullName>
    </submittedName>
</protein>
<name>A0A916JLY9_9FLAO</name>
<accession>A0A916JLY9</accession>
<evidence type="ECO:0000313" key="1">
    <source>
        <dbReference type="EMBL" id="CAG5080571.1"/>
    </source>
</evidence>
<proteinExistence type="predicted"/>
<gene>
    <name evidence="1" type="ORF">CRYO30217_01380</name>
</gene>
<evidence type="ECO:0000313" key="2">
    <source>
        <dbReference type="Proteomes" id="UP000683507"/>
    </source>
</evidence>
<reference evidence="1" key="1">
    <citation type="submission" date="2021-04" db="EMBL/GenBank/DDBJ databases">
        <authorList>
            <person name="Rodrigo-Torres L."/>
            <person name="Arahal R. D."/>
            <person name="Lucena T."/>
        </authorList>
    </citation>
    <scope>NUCLEOTIDE SEQUENCE</scope>
    <source>
        <strain evidence="1">AS29M-1</strain>
    </source>
</reference>
<dbReference type="EMBL" id="OU015584">
    <property type="protein sequence ID" value="CAG5080571.1"/>
    <property type="molecule type" value="Genomic_DNA"/>
</dbReference>
<keyword evidence="2" id="KW-1185">Reference proteome</keyword>
<dbReference type="AlphaFoldDB" id="A0A916JLY9"/>
<sequence length="150" mass="17686">MKEYAIKKEIKTKIKKGVDKDELYTFVLTEENQDQFEWEHSKEFKYKGMMYDVVYKTIHEDGSVVLQCVSDEQETELFQHLDNYLASEFTNQHNGKHPLVEFHQFLSHLFCNTDTFSESAMLADSFSISDHLSNFYCNPFLKEADHPPQV</sequence>
<dbReference type="KEGG" id="ptan:CRYO30217_01380"/>
<organism evidence="1 2">
    <name type="scientific">Parvicella tangerina</name>
    <dbReference type="NCBI Taxonomy" id="2829795"/>
    <lineage>
        <taxon>Bacteria</taxon>
        <taxon>Pseudomonadati</taxon>
        <taxon>Bacteroidota</taxon>
        <taxon>Flavobacteriia</taxon>
        <taxon>Flavobacteriales</taxon>
        <taxon>Parvicellaceae</taxon>
        <taxon>Parvicella</taxon>
    </lineage>
</organism>
<dbReference type="Proteomes" id="UP000683507">
    <property type="component" value="Chromosome"/>
</dbReference>